<feature type="domain" description="TniQ" evidence="1">
    <location>
        <begin position="14"/>
        <end position="138"/>
    </location>
</feature>
<organism evidence="2 3">
    <name type="scientific">Paenibacillus peoriae</name>
    <dbReference type="NCBI Taxonomy" id="59893"/>
    <lineage>
        <taxon>Bacteria</taxon>
        <taxon>Bacillati</taxon>
        <taxon>Bacillota</taxon>
        <taxon>Bacilli</taxon>
        <taxon>Bacillales</taxon>
        <taxon>Paenibacillaceae</taxon>
        <taxon>Paenibacillus</taxon>
    </lineage>
</organism>
<proteinExistence type="predicted"/>
<evidence type="ECO:0000313" key="2">
    <source>
        <dbReference type="EMBL" id="QNR69765.1"/>
    </source>
</evidence>
<dbReference type="RefSeq" id="WP_190299364.1">
    <property type="nucleotide sequence ID" value="NZ_CP061172.1"/>
</dbReference>
<reference evidence="2 3" key="1">
    <citation type="submission" date="2020-09" db="EMBL/GenBank/DDBJ databases">
        <title>Characterization of Paenibacillus peoriae strain ZF390 with broad-spectrum antimicrobial activity as a potential biocontrol agent.</title>
        <authorList>
            <person name="Li L."/>
            <person name="Zhao Y."/>
            <person name="Li B."/>
            <person name="Xie X."/>
        </authorList>
    </citation>
    <scope>NUCLEOTIDE SEQUENCE [LARGE SCALE GENOMIC DNA]</scope>
    <source>
        <strain evidence="2 3">ZF390</strain>
    </source>
</reference>
<dbReference type="EMBL" id="CP061172">
    <property type="protein sequence ID" value="QNR69765.1"/>
    <property type="molecule type" value="Genomic_DNA"/>
</dbReference>
<evidence type="ECO:0000259" key="1">
    <source>
        <dbReference type="Pfam" id="PF06527"/>
    </source>
</evidence>
<name>A0A7H0YFA7_9BACL</name>
<dbReference type="InterPro" id="IPR009492">
    <property type="entry name" value="TniQ"/>
</dbReference>
<gene>
    <name evidence="2" type="ORF">IAQ67_12595</name>
</gene>
<evidence type="ECO:0000313" key="3">
    <source>
        <dbReference type="Proteomes" id="UP000516384"/>
    </source>
</evidence>
<dbReference type="AlphaFoldDB" id="A0A7H0YFA7"/>
<protein>
    <submittedName>
        <fullName evidence="2">TniQ family protein</fullName>
    </submittedName>
</protein>
<dbReference type="Proteomes" id="UP000516384">
    <property type="component" value="Chromosome"/>
</dbReference>
<dbReference type="Pfam" id="PF06527">
    <property type="entry name" value="TniQ"/>
    <property type="match status" value="1"/>
</dbReference>
<accession>A0A7H0YFA7</accession>
<sequence>MFIVWRKEWINEYESPWSVFEKVSLANHISRTEILKTLGNDEVKKIRNNLFTNNRRELIELRGFDSNILKQYLGEDLSILNKSVISTILKPVKYYQEPIRTWFPQSLYWCPECIKRGYHSWLHQFSLVHSCPIHQIELLSSCPKCLNPIPFLLSDCALNEPFTCKCGFKLADFGSTPWSQWKMKIEIADASVFKWIEQGKRDDSNRFLFTPQVSSIQHFTLEPRVKSKYFFNVKVALRQDYLYRDEFKNDLYNENSRCFKAIDQYIRKKFIKKHLKCILMLQELRKNENEEFPPICPYAYAYVFWKQTLLGREHFYNNLVISRRRPGITVVTELIESIIDDYKTKLFAHTNLSIYDNREMFNWVLNRVTSELCLNYFYEWLKIAVEGAEQISVPNRDKIDIMLQNSIPRAILKHNSDVRHNQRIEIMLPSVARTINLNEFKCPLSTKTMKKLLFKMNTFKPLSVAMRIYENSSDENKRIESYVNQYVAKLRI</sequence>